<dbReference type="EMBL" id="CP002408">
    <property type="protein sequence ID" value="AFU58198.1"/>
    <property type="molecule type" value="Genomic_DNA"/>
</dbReference>
<reference evidence="1 2" key="1">
    <citation type="journal article" date="2012" name="Environ. Microbiol.">
        <title>The genome of the ammonia-oxidizing Candidatus Nitrososphaera gargensis: insights into metabolic versatility and environmental adaptations.</title>
        <authorList>
            <person name="Spang A."/>
            <person name="Poehlein A."/>
            <person name="Offre P."/>
            <person name="Zumbragel S."/>
            <person name="Haider S."/>
            <person name="Rychlik N."/>
            <person name="Nowka B."/>
            <person name="Schmeisser C."/>
            <person name="Lebedeva E.V."/>
            <person name="Rattei T."/>
            <person name="Bohm C."/>
            <person name="Schmid M."/>
            <person name="Galushko A."/>
            <person name="Hatzenpichler R."/>
            <person name="Weinmaier T."/>
            <person name="Daniel R."/>
            <person name="Schleper C."/>
            <person name="Spieck E."/>
            <person name="Streit W."/>
            <person name="Wagner M."/>
        </authorList>
    </citation>
    <scope>NUCLEOTIDE SEQUENCE [LARGE SCALE GENOMIC DNA]</scope>
    <source>
        <strain evidence="2">Ga9.2</strain>
    </source>
</reference>
<dbReference type="HOGENOM" id="CLU_1615361_0_0_2"/>
<dbReference type="KEGG" id="nga:Ngar_c12580"/>
<dbReference type="STRING" id="1237085.Ngar_c12580"/>
<organism evidence="1 2">
    <name type="scientific">Nitrososphaera gargensis (strain Ga9.2)</name>
    <dbReference type="NCBI Taxonomy" id="1237085"/>
    <lineage>
        <taxon>Archaea</taxon>
        <taxon>Nitrososphaerota</taxon>
        <taxon>Nitrososphaeria</taxon>
        <taxon>Nitrososphaerales</taxon>
        <taxon>Nitrososphaeraceae</taxon>
        <taxon>Nitrososphaera</taxon>
    </lineage>
</organism>
<proteinExistence type="predicted"/>
<evidence type="ECO:0000313" key="2">
    <source>
        <dbReference type="Proteomes" id="UP000008037"/>
    </source>
</evidence>
<dbReference type="InParanoid" id="K0IH75"/>
<evidence type="ECO:0000313" key="1">
    <source>
        <dbReference type="EMBL" id="AFU58198.1"/>
    </source>
</evidence>
<sequence length="164" mass="18761">MLGKRHPNRISVTKNFRQHIANMAGSRVLPADARVRVLGISAANMNDDVAPWTSTSEAALEFALDYAKNKHNTDTIMLDLRQLNFRHCEGYYSKNAKACIFLCSISEMDEKDQMIEIYDRAIVWTDVVIVATLIRWESTSSLYYQMAQRMNCVQNQIVTHNTTI</sequence>
<accession>K0IH75</accession>
<dbReference type="SUPFAM" id="SSF52218">
    <property type="entry name" value="Flavoproteins"/>
    <property type="match status" value="1"/>
</dbReference>
<dbReference type="InterPro" id="IPR029039">
    <property type="entry name" value="Flavoprotein-like_sf"/>
</dbReference>
<keyword evidence="2" id="KW-1185">Reference proteome</keyword>
<dbReference type="Gene3D" id="3.40.50.360">
    <property type="match status" value="1"/>
</dbReference>
<name>K0IH75_NITGG</name>
<protein>
    <submittedName>
        <fullName evidence="1">Uncharacterized protein</fullName>
    </submittedName>
</protein>
<dbReference type="AlphaFoldDB" id="K0IH75"/>
<dbReference type="Proteomes" id="UP000008037">
    <property type="component" value="Chromosome"/>
</dbReference>
<dbReference type="BioCyc" id="CNIT1237085:G1324-1256-MONOMER"/>
<gene>
    <name evidence="1" type="ordered locus">Ngar_c12580</name>
</gene>